<keyword evidence="3" id="KW-1185">Reference proteome</keyword>
<protein>
    <submittedName>
        <fullName evidence="2">Uncharacterized protein</fullName>
    </submittedName>
</protein>
<name>A0A232EPR5_9HYME</name>
<dbReference type="Proteomes" id="UP000215335">
    <property type="component" value="Unassembled WGS sequence"/>
</dbReference>
<comment type="caution">
    <text evidence="2">The sequence shown here is derived from an EMBL/GenBank/DDBJ whole genome shotgun (WGS) entry which is preliminary data.</text>
</comment>
<feature type="non-terminal residue" evidence="2">
    <location>
        <position position="264"/>
    </location>
</feature>
<feature type="compositionally biased region" description="Low complexity" evidence="1">
    <location>
        <begin position="55"/>
        <end position="70"/>
    </location>
</feature>
<dbReference type="AlphaFoldDB" id="A0A232EPR5"/>
<feature type="compositionally biased region" description="Acidic residues" evidence="1">
    <location>
        <begin position="43"/>
        <end position="54"/>
    </location>
</feature>
<organism evidence="2 3">
    <name type="scientific">Trichomalopsis sarcophagae</name>
    <dbReference type="NCBI Taxonomy" id="543379"/>
    <lineage>
        <taxon>Eukaryota</taxon>
        <taxon>Metazoa</taxon>
        <taxon>Ecdysozoa</taxon>
        <taxon>Arthropoda</taxon>
        <taxon>Hexapoda</taxon>
        <taxon>Insecta</taxon>
        <taxon>Pterygota</taxon>
        <taxon>Neoptera</taxon>
        <taxon>Endopterygota</taxon>
        <taxon>Hymenoptera</taxon>
        <taxon>Apocrita</taxon>
        <taxon>Proctotrupomorpha</taxon>
        <taxon>Chalcidoidea</taxon>
        <taxon>Pteromalidae</taxon>
        <taxon>Pteromalinae</taxon>
        <taxon>Trichomalopsis</taxon>
    </lineage>
</organism>
<sequence>MTFARDSINQRPIKKKDIVKLENTYLYYEENWKGLNPDENFSEEGDVFDSDADELSNSLSSISSDENNNDSLMMENSKNDVTIRMIVESFCKTLKEYNGINDSYDALKTNSIQSSYDENMIVEYIHQEDNVSSRAAQCENTVIDTAALENKQLLSRGKFLRPCPEIELLQQKPIKNNKNKANLYPPRKANRQSVIVKTSSHFDCILEILTTVYSLIQTFKEFVHNPTDAIQRIHAEFLSILQSYVSNFNLTSLYNARVKFLTEI</sequence>
<evidence type="ECO:0000313" key="3">
    <source>
        <dbReference type="Proteomes" id="UP000215335"/>
    </source>
</evidence>
<accession>A0A232EPR5</accession>
<dbReference type="EMBL" id="NNAY01002915">
    <property type="protein sequence ID" value="OXU20328.1"/>
    <property type="molecule type" value="Genomic_DNA"/>
</dbReference>
<evidence type="ECO:0000313" key="2">
    <source>
        <dbReference type="EMBL" id="OXU20328.1"/>
    </source>
</evidence>
<proteinExistence type="predicted"/>
<evidence type="ECO:0000256" key="1">
    <source>
        <dbReference type="SAM" id="MobiDB-lite"/>
    </source>
</evidence>
<reference evidence="2 3" key="1">
    <citation type="journal article" date="2017" name="Curr. Biol.">
        <title>The Evolution of Venom by Co-option of Single-Copy Genes.</title>
        <authorList>
            <person name="Martinson E.O."/>
            <person name="Mrinalini"/>
            <person name="Kelkar Y.D."/>
            <person name="Chang C.H."/>
            <person name="Werren J.H."/>
        </authorList>
    </citation>
    <scope>NUCLEOTIDE SEQUENCE [LARGE SCALE GENOMIC DNA]</scope>
    <source>
        <strain evidence="2 3">Alberta</strain>
        <tissue evidence="2">Whole body</tissue>
    </source>
</reference>
<feature type="region of interest" description="Disordered" evidence="1">
    <location>
        <begin position="43"/>
        <end position="70"/>
    </location>
</feature>
<gene>
    <name evidence="2" type="ORF">TSAR_008514</name>
</gene>